<dbReference type="PANTHER" id="PTHR34112:SF12">
    <property type="match status" value="1"/>
</dbReference>
<comment type="caution">
    <text evidence="2">The sequence shown here is derived from an EMBL/GenBank/DDBJ whole genome shotgun (WGS) entry which is preliminary data.</text>
</comment>
<feature type="compositionally biased region" description="Basic and acidic residues" evidence="1">
    <location>
        <begin position="399"/>
        <end position="413"/>
    </location>
</feature>
<dbReference type="AlphaFoldDB" id="A0A5N6LDX9"/>
<dbReference type="EMBL" id="SZYD01001434">
    <property type="protein sequence ID" value="KAD0741464.1"/>
    <property type="molecule type" value="Genomic_DNA"/>
</dbReference>
<feature type="region of interest" description="Disordered" evidence="1">
    <location>
        <begin position="333"/>
        <end position="355"/>
    </location>
</feature>
<reference evidence="2 3" key="1">
    <citation type="submission" date="2019-05" db="EMBL/GenBank/DDBJ databases">
        <title>Mikania micrantha, genome provides insights into the molecular mechanism of rapid growth.</title>
        <authorList>
            <person name="Liu B."/>
        </authorList>
    </citation>
    <scope>NUCLEOTIDE SEQUENCE [LARGE SCALE GENOMIC DNA]</scope>
    <source>
        <strain evidence="2">NLD-2019</strain>
        <tissue evidence="2">Leaf</tissue>
    </source>
</reference>
<gene>
    <name evidence="2" type="ORF">E3N88_43778</name>
</gene>
<name>A0A5N6LDX9_9ASTR</name>
<protein>
    <submittedName>
        <fullName evidence="2">Uncharacterized protein</fullName>
    </submittedName>
</protein>
<evidence type="ECO:0000313" key="2">
    <source>
        <dbReference type="EMBL" id="KAD0741464.1"/>
    </source>
</evidence>
<feature type="compositionally biased region" description="Polar residues" evidence="1">
    <location>
        <begin position="333"/>
        <end position="344"/>
    </location>
</feature>
<sequence length="507" mass="55924">MEKAEPTFVPEWLKNGGSLTTTSHQQSSSLQSDDQNASVPQRRKLLISSNDNNLGRATTSSYFRRTSSSNGSSRVRSYSSFGRRDWDKNKEKYENKYRDFDPLGGILPRRFEKDGLRRSQLNLSAKRGESWPRKVIGEKTNHNNGKMSFERDFPSLGLEEKQVDYEIGRVPSPGLSSVIQNLPVGGSGVIGGDAWTSALAEVPVMVGTNGPTSISVTTNVACGRNMAETLAHGPPRAQTASQLSGTQRLEELAVKQSRQLIPMTPSMPKALAMNAIDKPKLKMGQLHLQTSHTVSHLPSTRHMSMNADVTKLSSSSSTIGKLHVLKLSRERNASTIAKESSSPTAGGRLPDCPLAERKPCVSTTLEKKPSPQAKSRNDFFNLMRKKSMANNSSNPVRVASHESTEDKPSESKTKGGALQPLGENKAELCNDNDACITPEKFTKKGNNHLSNDVILYSEEEEARFLRSLGWEETTEEEGLTEEEINSFYRDLTLRLTLDFPAEILLDE</sequence>
<organism evidence="2 3">
    <name type="scientific">Mikania micrantha</name>
    <name type="common">bitter vine</name>
    <dbReference type="NCBI Taxonomy" id="192012"/>
    <lineage>
        <taxon>Eukaryota</taxon>
        <taxon>Viridiplantae</taxon>
        <taxon>Streptophyta</taxon>
        <taxon>Embryophyta</taxon>
        <taxon>Tracheophyta</taxon>
        <taxon>Spermatophyta</taxon>
        <taxon>Magnoliopsida</taxon>
        <taxon>eudicotyledons</taxon>
        <taxon>Gunneridae</taxon>
        <taxon>Pentapetalae</taxon>
        <taxon>asterids</taxon>
        <taxon>campanulids</taxon>
        <taxon>Asterales</taxon>
        <taxon>Asteraceae</taxon>
        <taxon>Asteroideae</taxon>
        <taxon>Heliantheae alliance</taxon>
        <taxon>Eupatorieae</taxon>
        <taxon>Mikania</taxon>
    </lineage>
</organism>
<feature type="compositionally biased region" description="Low complexity" evidence="1">
    <location>
        <begin position="18"/>
        <end position="32"/>
    </location>
</feature>
<dbReference type="Proteomes" id="UP000326396">
    <property type="component" value="Unassembled WGS sequence"/>
</dbReference>
<dbReference type="OrthoDB" id="1917528at2759"/>
<keyword evidence="3" id="KW-1185">Reference proteome</keyword>
<evidence type="ECO:0000256" key="1">
    <source>
        <dbReference type="SAM" id="MobiDB-lite"/>
    </source>
</evidence>
<evidence type="ECO:0000313" key="3">
    <source>
        <dbReference type="Proteomes" id="UP000326396"/>
    </source>
</evidence>
<feature type="compositionally biased region" description="Polar residues" evidence="1">
    <location>
        <begin position="47"/>
        <end position="58"/>
    </location>
</feature>
<feature type="region of interest" description="Disordered" evidence="1">
    <location>
        <begin position="387"/>
        <end position="424"/>
    </location>
</feature>
<accession>A0A5N6LDX9</accession>
<dbReference type="PANTHER" id="PTHR34112">
    <property type="entry name" value="C-JUN-AMINO-TERMINAL KINASE-INTERACTING PROTEIN"/>
    <property type="match status" value="1"/>
</dbReference>
<feature type="compositionally biased region" description="Low complexity" evidence="1">
    <location>
        <begin position="59"/>
        <end position="80"/>
    </location>
</feature>
<proteinExistence type="predicted"/>
<feature type="region of interest" description="Disordered" evidence="1">
    <location>
        <begin position="1"/>
        <end position="80"/>
    </location>
</feature>